<dbReference type="GO" id="GO:0009307">
    <property type="term" value="P:DNA restriction-modification system"/>
    <property type="evidence" value="ECO:0007669"/>
    <property type="project" value="UniProtKB-KW"/>
</dbReference>
<dbReference type="GO" id="GO:0003677">
    <property type="term" value="F:DNA binding"/>
    <property type="evidence" value="ECO:0007669"/>
    <property type="project" value="UniProtKB-KW"/>
</dbReference>
<keyword evidence="1" id="KW-0680">Restriction system</keyword>
<dbReference type="AlphaFoldDB" id="A0A0F0LPH8"/>
<reference evidence="3 4" key="1">
    <citation type="submission" date="2015-02" db="EMBL/GenBank/DDBJ databases">
        <title>Draft genome sequences of ten Microbacterium spp. with emphasis on heavy metal contaminated environments.</title>
        <authorList>
            <person name="Corretto E."/>
        </authorList>
    </citation>
    <scope>NUCLEOTIDE SEQUENCE [LARGE SCALE GENOMIC DNA]</scope>
    <source>
        <strain evidence="3 4">ARN176</strain>
    </source>
</reference>
<sequence length="408" mass="44904">MNVAFGELVEFAVGGGWGEEQPSDGMVPVRVIRGADFPAAESRNLASAPLRYERSKKAASRTLREGDIVLEVSGGTKDRPTGRSIFVSPELLSSVDHDVIPASFCRLVRIDRSKASPAFVYYALKDLYDRGGTWEYQNQSTGISNFQFETFRARWRLDVPPVHEQQAIAEVLGALDDKIAANTALAVNTEQVLRAEVDVAWLRREDRSSTLADFVEFNPKVSVPRSESAIYIDMKRLPESGWSIDGYDHREPKGGARFQNGDTLMARITPCLENRKTGFVDHLEDGAVGIGSTEFIVMRARHGIAAPTSFLLATEARFREFAIQHMIGTSGRQRVAASDLAAFELPTPDFAWLDQFGRRADALFAAVAAQARENRTLAATRDALLPQLMSGKLRVRDAEAAASRRAGA</sequence>
<dbReference type="InterPro" id="IPR052021">
    <property type="entry name" value="Type-I_RS_S_subunit"/>
</dbReference>
<dbReference type="REBASE" id="115028">
    <property type="entry name" value="S.Msp176ORF848P"/>
</dbReference>
<evidence type="ECO:0000256" key="1">
    <source>
        <dbReference type="ARBA" id="ARBA00022747"/>
    </source>
</evidence>
<dbReference type="SUPFAM" id="SSF116734">
    <property type="entry name" value="DNA methylase specificity domain"/>
    <property type="match status" value="2"/>
</dbReference>
<dbReference type="CDD" id="cd17260">
    <property type="entry name" value="RMtype1_S_EcoEI-TRD1-CR1_like"/>
    <property type="match status" value="1"/>
</dbReference>
<evidence type="ECO:0008006" key="5">
    <source>
        <dbReference type="Google" id="ProtNLM"/>
    </source>
</evidence>
<accession>A0A0F0LPH8</accession>
<keyword evidence="4" id="KW-1185">Reference proteome</keyword>
<name>A0A0F0LPH8_9MICO</name>
<evidence type="ECO:0000256" key="2">
    <source>
        <dbReference type="ARBA" id="ARBA00023125"/>
    </source>
</evidence>
<dbReference type="STRING" id="582680.RS86_00849"/>
<keyword evidence="2" id="KW-0238">DNA-binding</keyword>
<dbReference type="PANTHER" id="PTHR30408:SF13">
    <property type="entry name" value="TYPE I RESTRICTION ENZYME HINDI SPECIFICITY SUBUNIT"/>
    <property type="match status" value="1"/>
</dbReference>
<dbReference type="PATRIC" id="fig|582680.6.peg.874"/>
<gene>
    <name evidence="3" type="ORF">RS86_00849</name>
</gene>
<evidence type="ECO:0000313" key="4">
    <source>
        <dbReference type="Proteomes" id="UP000033740"/>
    </source>
</evidence>
<dbReference type="RefSeq" id="WP_052680068.1">
    <property type="nucleotide sequence ID" value="NZ_JYIX01000027.1"/>
</dbReference>
<dbReference type="Gene3D" id="3.90.220.20">
    <property type="entry name" value="DNA methylase specificity domains"/>
    <property type="match status" value="2"/>
</dbReference>
<dbReference type="Proteomes" id="UP000033740">
    <property type="component" value="Unassembled WGS sequence"/>
</dbReference>
<proteinExistence type="predicted"/>
<evidence type="ECO:0000313" key="3">
    <source>
        <dbReference type="EMBL" id="KJL34594.1"/>
    </source>
</evidence>
<dbReference type="EMBL" id="JYIX01000027">
    <property type="protein sequence ID" value="KJL34594.1"/>
    <property type="molecule type" value="Genomic_DNA"/>
</dbReference>
<organism evidence="3 4">
    <name type="scientific">Microbacterium azadirachtae</name>
    <dbReference type="NCBI Taxonomy" id="582680"/>
    <lineage>
        <taxon>Bacteria</taxon>
        <taxon>Bacillati</taxon>
        <taxon>Actinomycetota</taxon>
        <taxon>Actinomycetes</taxon>
        <taxon>Micrococcales</taxon>
        <taxon>Microbacteriaceae</taxon>
        <taxon>Microbacterium</taxon>
    </lineage>
</organism>
<dbReference type="InterPro" id="IPR044946">
    <property type="entry name" value="Restrct_endonuc_typeI_TRD_sf"/>
</dbReference>
<comment type="caution">
    <text evidence="3">The sequence shown here is derived from an EMBL/GenBank/DDBJ whole genome shotgun (WGS) entry which is preliminary data.</text>
</comment>
<dbReference type="PANTHER" id="PTHR30408">
    <property type="entry name" value="TYPE-1 RESTRICTION ENZYME ECOKI SPECIFICITY PROTEIN"/>
    <property type="match status" value="1"/>
</dbReference>
<protein>
    <recommendedName>
        <fullName evidence="5">EcoKI restriction-modification system protein HsdS</fullName>
    </recommendedName>
</protein>